<accession>A0A328AZG6</accession>
<evidence type="ECO:0008006" key="3">
    <source>
        <dbReference type="Google" id="ProtNLM"/>
    </source>
</evidence>
<dbReference type="RefSeq" id="WP_111456978.1">
    <property type="nucleotide sequence ID" value="NZ_QFYP01000001.1"/>
</dbReference>
<evidence type="ECO:0000313" key="2">
    <source>
        <dbReference type="Proteomes" id="UP000249842"/>
    </source>
</evidence>
<protein>
    <recommendedName>
        <fullName evidence="3">Thioredoxin-like fold domain-containing protein</fullName>
    </recommendedName>
</protein>
<proteinExistence type="predicted"/>
<dbReference type="AlphaFoldDB" id="A0A328AZG6"/>
<dbReference type="EMBL" id="QFYP01000001">
    <property type="protein sequence ID" value="RAK59685.1"/>
    <property type="molecule type" value="Genomic_DNA"/>
</dbReference>
<name>A0A328AZG6_9CAUL</name>
<organism evidence="1 2">
    <name type="scientific">Phenylobacterium hankyongense</name>
    <dbReference type="NCBI Taxonomy" id="1813876"/>
    <lineage>
        <taxon>Bacteria</taxon>
        <taxon>Pseudomonadati</taxon>
        <taxon>Pseudomonadota</taxon>
        <taxon>Alphaproteobacteria</taxon>
        <taxon>Caulobacterales</taxon>
        <taxon>Caulobacteraceae</taxon>
        <taxon>Phenylobacterium</taxon>
    </lineage>
</organism>
<gene>
    <name evidence="1" type="ORF">DJ021_07660</name>
</gene>
<reference evidence="2" key="1">
    <citation type="submission" date="2018-05" db="EMBL/GenBank/DDBJ databases">
        <authorList>
            <person name="Li X."/>
        </authorList>
    </citation>
    <scope>NUCLEOTIDE SEQUENCE [LARGE SCALE GENOMIC DNA]</scope>
    <source>
        <strain evidence="2">HKS-05</strain>
    </source>
</reference>
<dbReference type="OrthoDB" id="7170798at2"/>
<keyword evidence="2" id="KW-1185">Reference proteome</keyword>
<dbReference type="Proteomes" id="UP000249842">
    <property type="component" value="Unassembled WGS sequence"/>
</dbReference>
<sequence length="211" mass="24071">MRRFKLWASAVLVLAVIVAGSWAVWNFELRWRPKTITRHQAEITNLLQSAGWVSPGLPGKKLYMVSYRNCPECIRFKLEEVPKLSAKNVDSRVIEIARRDVNGLTNSTAAERATVAQLWITRSWKLMQAWEAVPADAWTAPGIPRADGDMARTAVVESGRNLVDRLQPLLKDNGINFAYPTLIWWNDKGEMRGCACERRETYRFVRRELGA</sequence>
<comment type="caution">
    <text evidence="1">The sequence shown here is derived from an EMBL/GenBank/DDBJ whole genome shotgun (WGS) entry which is preliminary data.</text>
</comment>
<evidence type="ECO:0000313" key="1">
    <source>
        <dbReference type="EMBL" id="RAK59685.1"/>
    </source>
</evidence>